<gene>
    <name evidence="6" type="primary">LOC105271176</name>
</gene>
<dbReference type="Gene3D" id="1.10.150.250">
    <property type="entry name" value="Flavinator of succinate dehydrogenase"/>
    <property type="match status" value="1"/>
</dbReference>
<evidence type="ECO:0000256" key="4">
    <source>
        <dbReference type="HAMAP-Rule" id="MF_03057"/>
    </source>
</evidence>
<comment type="subcellular location">
    <subcellularLocation>
        <location evidence="1 4">Mitochondrion matrix</location>
    </subcellularLocation>
</comment>
<keyword evidence="3 4" id="KW-0143">Chaperone</keyword>
<name>A0A9R1U6K2_9HYME</name>
<dbReference type="GO" id="GO:0006121">
    <property type="term" value="P:mitochondrial electron transport, succinate to ubiquinone"/>
    <property type="evidence" value="ECO:0007669"/>
    <property type="project" value="UniProtKB-UniRule"/>
</dbReference>
<dbReference type="Pfam" id="PF03937">
    <property type="entry name" value="Sdh5"/>
    <property type="match status" value="1"/>
</dbReference>
<dbReference type="InterPro" id="IPR028882">
    <property type="entry name" value="SDHAF2"/>
</dbReference>
<accession>A0A9R1U6K2</accession>
<evidence type="ECO:0000256" key="3">
    <source>
        <dbReference type="ARBA" id="ARBA00023186"/>
    </source>
</evidence>
<comment type="subunit">
    <text evidence="4">Interacts with the flavoprotein subunit within the SDH catalytic dimer.</text>
</comment>
<dbReference type="OrthoDB" id="284292at2759"/>
<dbReference type="HAMAP" id="MF_03057">
    <property type="entry name" value="SDHAF2"/>
    <property type="match status" value="1"/>
</dbReference>
<dbReference type="PANTHER" id="PTHR12469">
    <property type="entry name" value="PROTEIN EMI5 HOMOLOG, MITOCHONDRIAL"/>
    <property type="match status" value="1"/>
</dbReference>
<dbReference type="GO" id="GO:0005759">
    <property type="term" value="C:mitochondrial matrix"/>
    <property type="evidence" value="ECO:0007669"/>
    <property type="project" value="UniProtKB-SubCell"/>
</dbReference>
<dbReference type="FunFam" id="1.10.150.250:FF:000002">
    <property type="entry name" value="Succinate dehydrogenase assembly factor 2, mitochondrial"/>
    <property type="match status" value="1"/>
</dbReference>
<dbReference type="RefSeq" id="XP_011310856.1">
    <property type="nucleotide sequence ID" value="XM_011312554.1"/>
</dbReference>
<comment type="similarity">
    <text evidence="4">Belongs to the SDHAF2 family.</text>
</comment>
<comment type="function">
    <text evidence="4">Plays an essential role in the assembly of succinate dehydrogenase (SDH), an enzyme complex (also referred to as respiratory complex II) that is a component of both the tricarboxylic acid (TCA) cycle and the mitochondrial electron transport chain, and which couples the oxidation of succinate to fumarate with the reduction of ubiquinone (coenzyme Q) to ubiquinol. Required for flavinylation (covalent attachment of FAD) of the flavoprotein subunit of the SDH catalytic dimer.</text>
</comment>
<dbReference type="GO" id="GO:0006099">
    <property type="term" value="P:tricarboxylic acid cycle"/>
    <property type="evidence" value="ECO:0007669"/>
    <property type="project" value="TreeGrafter"/>
</dbReference>
<evidence type="ECO:0000256" key="2">
    <source>
        <dbReference type="ARBA" id="ARBA00023128"/>
    </source>
</evidence>
<dbReference type="InterPro" id="IPR005631">
    <property type="entry name" value="SDH"/>
</dbReference>
<proteinExistence type="inferred from homology"/>
<evidence type="ECO:0000313" key="5">
    <source>
        <dbReference type="Proteomes" id="UP000694866"/>
    </source>
</evidence>
<sequence length="150" mass="17399">MMNTVRLWTNLVKSGNFSKTITTGNVKSAGFDDLHHPEGHEPGIPPYVEREGENVDLKRARLTYQSRKRGMLENGLLLSTFAKKYLLNFNEHELSLYDRLINIPSNDWDIFHWAVGVKPTPPEFNNEVMDLLKKHVRNEDRQSRIVQPDL</sequence>
<dbReference type="InterPro" id="IPR036714">
    <property type="entry name" value="SDH_sf"/>
</dbReference>
<dbReference type="GeneID" id="105271176"/>
<dbReference type="KEGG" id="fas:105271176"/>
<reference evidence="6" key="1">
    <citation type="submission" date="2025-08" db="UniProtKB">
        <authorList>
            <consortium name="RefSeq"/>
        </authorList>
    </citation>
    <scope>IDENTIFICATION</scope>
    <source>
        <strain evidence="6">USDA-PBARC FA_bdor</strain>
        <tissue evidence="6">Whole organism</tissue>
    </source>
</reference>
<dbReference type="SUPFAM" id="SSF109910">
    <property type="entry name" value="YgfY-like"/>
    <property type="match status" value="1"/>
</dbReference>
<dbReference type="AlphaFoldDB" id="A0A9R1U6K2"/>
<dbReference type="GO" id="GO:0034553">
    <property type="term" value="P:mitochondrial respiratory chain complex II assembly"/>
    <property type="evidence" value="ECO:0007669"/>
    <property type="project" value="TreeGrafter"/>
</dbReference>
<keyword evidence="2 4" id="KW-0496">Mitochondrion</keyword>
<dbReference type="PANTHER" id="PTHR12469:SF2">
    <property type="entry name" value="SUCCINATE DEHYDROGENASE ASSEMBLY FACTOR 2, MITOCHONDRIAL"/>
    <property type="match status" value="1"/>
</dbReference>
<organism evidence="5 6">
    <name type="scientific">Fopius arisanus</name>
    <dbReference type="NCBI Taxonomy" id="64838"/>
    <lineage>
        <taxon>Eukaryota</taxon>
        <taxon>Metazoa</taxon>
        <taxon>Ecdysozoa</taxon>
        <taxon>Arthropoda</taxon>
        <taxon>Hexapoda</taxon>
        <taxon>Insecta</taxon>
        <taxon>Pterygota</taxon>
        <taxon>Neoptera</taxon>
        <taxon>Endopterygota</taxon>
        <taxon>Hymenoptera</taxon>
        <taxon>Apocrita</taxon>
        <taxon>Ichneumonoidea</taxon>
        <taxon>Braconidae</taxon>
        <taxon>Opiinae</taxon>
        <taxon>Fopius</taxon>
    </lineage>
</organism>
<protein>
    <recommendedName>
        <fullName evidence="4">Succinate dehydrogenase assembly factor 2, mitochondrial</fullName>
        <shortName evidence="4">SDH assembly factor 2</shortName>
        <shortName evidence="4">SDHAF2</shortName>
    </recommendedName>
</protein>
<evidence type="ECO:0000256" key="1">
    <source>
        <dbReference type="ARBA" id="ARBA00004305"/>
    </source>
</evidence>
<dbReference type="Proteomes" id="UP000694866">
    <property type="component" value="Unplaced"/>
</dbReference>
<evidence type="ECO:0000313" key="6">
    <source>
        <dbReference type="RefSeq" id="XP_011310856.1"/>
    </source>
</evidence>
<keyword evidence="5" id="KW-1185">Reference proteome</keyword>